<comment type="similarity">
    <text evidence="1">Belongs to the peptidase S51 family.</text>
</comment>
<dbReference type="HOGENOM" id="CLU_104556_0_0_9"/>
<dbReference type="OrthoDB" id="65372at2"/>
<dbReference type="Proteomes" id="UP000001681">
    <property type="component" value="Chromosome"/>
</dbReference>
<dbReference type="Pfam" id="PF03575">
    <property type="entry name" value="Peptidase_S51"/>
    <property type="match status" value="1"/>
</dbReference>
<reference evidence="5 6" key="2">
    <citation type="journal article" date="2008" name="BMC Genomics">
        <title>Architecture of thermal adaptation in an Exiguobacterium sibiricum strain isolated from 3 million year old permafrost: a genome and transcriptome approach.</title>
        <authorList>
            <person name="Rodrigues D.F."/>
            <person name="Ivanova N."/>
            <person name="He Z."/>
            <person name="Huebner M."/>
            <person name="Zhou J."/>
            <person name="Tiedje J.M."/>
        </authorList>
    </citation>
    <scope>NUCLEOTIDE SEQUENCE [LARGE SCALE GENOMIC DNA]</scope>
    <source>
        <strain evidence="6">DSM 17290 / CIP 109462 / JCM 13490 / 255-15</strain>
    </source>
</reference>
<dbReference type="eggNOG" id="COG3340">
    <property type="taxonomic scope" value="Bacteria"/>
</dbReference>
<dbReference type="InterPro" id="IPR005320">
    <property type="entry name" value="Peptidase_S51"/>
</dbReference>
<evidence type="ECO:0000256" key="1">
    <source>
        <dbReference type="ARBA" id="ARBA00006534"/>
    </source>
</evidence>
<evidence type="ECO:0000256" key="2">
    <source>
        <dbReference type="ARBA" id="ARBA00022670"/>
    </source>
</evidence>
<dbReference type="RefSeq" id="WP_012369213.1">
    <property type="nucleotide sequence ID" value="NC_010556.1"/>
</dbReference>
<proteinExistence type="inferred from homology"/>
<dbReference type="AlphaFoldDB" id="B1YI04"/>
<evidence type="ECO:0000313" key="6">
    <source>
        <dbReference type="Proteomes" id="UP000001681"/>
    </source>
</evidence>
<evidence type="ECO:0000313" key="5">
    <source>
        <dbReference type="EMBL" id="ACB59788.1"/>
    </source>
</evidence>
<keyword evidence="2" id="KW-0645">Protease</keyword>
<organism evidence="5 6">
    <name type="scientific">Exiguobacterium sibiricum (strain DSM 17290 / CCUG 55495 / CIP 109462 / JCM 13490 / 255-15)</name>
    <dbReference type="NCBI Taxonomy" id="262543"/>
    <lineage>
        <taxon>Bacteria</taxon>
        <taxon>Bacillati</taxon>
        <taxon>Bacillota</taxon>
        <taxon>Bacilli</taxon>
        <taxon>Bacillales</taxon>
        <taxon>Bacillales Family XII. Incertae Sedis</taxon>
        <taxon>Exiguobacterium</taxon>
    </lineage>
</organism>
<dbReference type="SUPFAM" id="SSF52317">
    <property type="entry name" value="Class I glutamine amidotransferase-like"/>
    <property type="match status" value="1"/>
</dbReference>
<dbReference type="SMR" id="B1YI04"/>
<dbReference type="STRING" id="262543.Exig_0302"/>
<sequence>MRDQQLFLFGGGPPFTPMLCRQFVSCLKQSGPVALLYVPRPGSNWDDYAPIYTDALTANGVTDFFHFPLSARPTSEQLEQLAGSAGIIISGGETERYQQFIVGTPIGTIIQERFQHGVPVAGFSAGALLTPDECRIPVIDQRNGQALVLKGLGLLTDAVISVHYDTWQEETNLSDAFMKTASNFGYGLPERSGIHLKNGQLMQQEGPEVVLLRQKGEYI</sequence>
<evidence type="ECO:0000256" key="4">
    <source>
        <dbReference type="ARBA" id="ARBA00022825"/>
    </source>
</evidence>
<dbReference type="GO" id="GO:0008236">
    <property type="term" value="F:serine-type peptidase activity"/>
    <property type="evidence" value="ECO:0007669"/>
    <property type="project" value="UniProtKB-KW"/>
</dbReference>
<keyword evidence="3" id="KW-0378">Hydrolase</keyword>
<dbReference type="GO" id="GO:0006508">
    <property type="term" value="P:proteolysis"/>
    <property type="evidence" value="ECO:0007669"/>
    <property type="project" value="UniProtKB-KW"/>
</dbReference>
<keyword evidence="4" id="KW-0720">Serine protease</keyword>
<protein>
    <submittedName>
        <fullName evidence="5">Peptidase S51 dipeptidase E</fullName>
    </submittedName>
</protein>
<accession>B1YI04</accession>
<dbReference type="CDD" id="cd03129">
    <property type="entry name" value="GAT1_Peptidase_E_like"/>
    <property type="match status" value="1"/>
</dbReference>
<dbReference type="EMBL" id="CP001022">
    <property type="protein sequence ID" value="ACB59788.1"/>
    <property type="molecule type" value="Genomic_DNA"/>
</dbReference>
<evidence type="ECO:0000256" key="3">
    <source>
        <dbReference type="ARBA" id="ARBA00022801"/>
    </source>
</evidence>
<reference evidence="6" key="3">
    <citation type="submission" date="2008-04" db="EMBL/GenBank/DDBJ databases">
        <title>Complete sequence of chromosome of Exiguobacterium sibiricum 255-15.</title>
        <authorList>
            <consortium name="US DOE Joint Genome Institute"/>
            <person name="Copeland A."/>
            <person name="Lucas S."/>
            <person name="Lapidus A."/>
            <person name="Glavina del Rio T."/>
            <person name="Dalin E."/>
            <person name="Tice H."/>
            <person name="Bruce D."/>
            <person name="Goodwin L."/>
            <person name="Pitluck S."/>
            <person name="Kiss H."/>
            <person name="Chertkov O."/>
            <person name="Monk C."/>
            <person name="Brettin T."/>
            <person name="Detter J.C."/>
            <person name="Han C."/>
            <person name="Kuske C.R."/>
            <person name="Schmutz J."/>
            <person name="Larimer F."/>
            <person name="Land M."/>
            <person name="Hauser L."/>
            <person name="Kyrpides N."/>
            <person name="Mikhailova N."/>
            <person name="Vishnivetskaya T."/>
            <person name="Rodrigues D.F."/>
            <person name="Gilichinsky D."/>
            <person name="Tiedje J."/>
            <person name="Richardson P."/>
        </authorList>
    </citation>
    <scope>NUCLEOTIDE SEQUENCE [LARGE SCALE GENOMIC DNA]</scope>
    <source>
        <strain evidence="6">DSM 17290 / CIP 109462 / JCM 13490 / 255-15</strain>
    </source>
</reference>
<name>B1YI04_EXIS2</name>
<dbReference type="InterPro" id="IPR029062">
    <property type="entry name" value="Class_I_gatase-like"/>
</dbReference>
<dbReference type="KEGG" id="esi:Exig_0302"/>
<dbReference type="Gene3D" id="3.40.50.880">
    <property type="match status" value="1"/>
</dbReference>
<keyword evidence="6" id="KW-1185">Reference proteome</keyword>
<gene>
    <name evidence="5" type="ordered locus">Exig_0302</name>
</gene>
<reference evidence="5 6" key="1">
    <citation type="journal article" date="2006" name="Extremophiles">
        <title>Characterization of Exiguobacterium isolates from the Siberian permafrost. Description of Exiguobacterium sibiricum sp. nov.</title>
        <authorList>
            <person name="Rodrigues D.F."/>
            <person name="Goris J."/>
            <person name="Vishnivetskaya T."/>
            <person name="Gilichinsky D."/>
            <person name="Thomashow M.F."/>
            <person name="Tiedje J.M."/>
        </authorList>
    </citation>
    <scope>NUCLEOTIDE SEQUENCE [LARGE SCALE GENOMIC DNA]</scope>
    <source>
        <strain evidence="6">DSM 17290 / CIP 109462 / JCM 13490 / 255-15</strain>
    </source>
</reference>